<accession>B3N1Y9</accession>
<dbReference type="EMBL" id="CH902667">
    <property type="protein sequence ID" value="EDV30599.1"/>
    <property type="molecule type" value="Genomic_DNA"/>
</dbReference>
<feature type="compositionally biased region" description="Basic and acidic residues" evidence="7">
    <location>
        <begin position="336"/>
        <end position="349"/>
    </location>
</feature>
<evidence type="ECO:0000256" key="5">
    <source>
        <dbReference type="ARBA" id="ARBA00023242"/>
    </source>
</evidence>
<feature type="region of interest" description="Disordered" evidence="7">
    <location>
        <begin position="322"/>
        <end position="349"/>
    </location>
</feature>
<sequence length="412" mass="46694">MSMRLNDDAMRQFRVAGVFQDSEHTKLNLDFSSDGRRLLVCDHSALTIINTTRQVVLSQVHMHRYHPDVACFTQREARVLHSTSKNDLAICCLDLKTRGTVRKFRGHTKNVRFLATQPEHANMFVSSGEDDQVYVWDLRSSKHIFRLNKLQRPLCSFDPTGSLLASTDSNRIYIYDVRMLGEVPCSTYCYTAKDEAVWTQLQFAPDGKTLLISTDNSWCFSVSAFDGSFQQSFTGYSNEQRLPLEATYSPDSQFVLSGADGGRIHVWRAVDGSPVAVLEGNNVGPVKCLRFNPRATMFVSSDILVAFWMPVANGTYDWVKPLEPSPGEASKTKKKHEAEDGGKYELATTKDEHPFPKAIALPAPLMDWERLRRKFSSCNWRKDKKLCREKSGAIVKEEKADTDLEEGEIREE</sequence>
<dbReference type="eggNOG" id="KOG1446">
    <property type="taxonomic scope" value="Eukaryota"/>
</dbReference>
<dbReference type="SMR" id="B3N1Y9"/>
<gene>
    <name evidence="8" type="primary">Dana\GF20601</name>
    <name evidence="8" type="synonym">dana_GLEANR_3467</name>
    <name evidence="8" type="ORF">GF20601</name>
</gene>
<keyword evidence="4" id="KW-0677">Repeat</keyword>
<dbReference type="GeneID" id="6503303"/>
<dbReference type="OrthoDB" id="10251741at2759"/>
<evidence type="ECO:0000256" key="6">
    <source>
        <dbReference type="PROSITE-ProRule" id="PRU00221"/>
    </source>
</evidence>
<dbReference type="PANTHER" id="PTHR19861">
    <property type="entry name" value="WD40 REPEAT PROTEIN SWD2"/>
    <property type="match status" value="1"/>
</dbReference>
<evidence type="ECO:0000256" key="7">
    <source>
        <dbReference type="SAM" id="MobiDB-lite"/>
    </source>
</evidence>
<evidence type="ECO:0000313" key="8">
    <source>
        <dbReference type="EMBL" id="EDV30599.1"/>
    </source>
</evidence>
<dbReference type="GO" id="GO:0048188">
    <property type="term" value="C:Set1C/COMPASS complex"/>
    <property type="evidence" value="ECO:0007669"/>
    <property type="project" value="TreeGrafter"/>
</dbReference>
<dbReference type="PANTHER" id="PTHR19861:SF0">
    <property type="entry name" value="WD REPEAT-CONTAINING PROTEIN 82"/>
    <property type="match status" value="1"/>
</dbReference>
<dbReference type="PhylomeDB" id="B3N1Y9"/>
<proteinExistence type="inferred from homology"/>
<keyword evidence="9" id="KW-1185">Reference proteome</keyword>
<dbReference type="FunCoup" id="B3N1Y9">
    <property type="interactions" value="70"/>
</dbReference>
<dbReference type="HOGENOM" id="CLU_044117_0_0_1"/>
<dbReference type="GO" id="GO:0003682">
    <property type="term" value="F:chromatin binding"/>
    <property type="evidence" value="ECO:0007669"/>
    <property type="project" value="TreeGrafter"/>
</dbReference>
<feature type="repeat" description="WD" evidence="6">
    <location>
        <begin position="104"/>
        <end position="146"/>
    </location>
</feature>
<dbReference type="InterPro" id="IPR036322">
    <property type="entry name" value="WD40_repeat_dom_sf"/>
</dbReference>
<reference evidence="8 9" key="1">
    <citation type="journal article" date="2007" name="Nature">
        <title>Evolution of genes and genomes on the Drosophila phylogeny.</title>
        <authorList>
            <consortium name="Drosophila 12 Genomes Consortium"/>
            <person name="Clark A.G."/>
            <person name="Eisen M.B."/>
            <person name="Smith D.R."/>
            <person name="Bergman C.M."/>
            <person name="Oliver B."/>
            <person name="Markow T.A."/>
            <person name="Kaufman T.C."/>
            <person name="Kellis M."/>
            <person name="Gelbart W."/>
            <person name="Iyer V.N."/>
            <person name="Pollard D.A."/>
            <person name="Sackton T.B."/>
            <person name="Larracuente A.M."/>
            <person name="Singh N.D."/>
            <person name="Abad J.P."/>
            <person name="Abt D.N."/>
            <person name="Adryan B."/>
            <person name="Aguade M."/>
            <person name="Akashi H."/>
            <person name="Anderson W.W."/>
            <person name="Aquadro C.F."/>
            <person name="Ardell D.H."/>
            <person name="Arguello R."/>
            <person name="Artieri C.G."/>
            <person name="Barbash D.A."/>
            <person name="Barker D."/>
            <person name="Barsanti P."/>
            <person name="Batterham P."/>
            <person name="Batzoglou S."/>
            <person name="Begun D."/>
            <person name="Bhutkar A."/>
            <person name="Blanco E."/>
            <person name="Bosak S.A."/>
            <person name="Bradley R.K."/>
            <person name="Brand A.D."/>
            <person name="Brent M.R."/>
            <person name="Brooks A.N."/>
            <person name="Brown R.H."/>
            <person name="Butlin R.K."/>
            <person name="Caggese C."/>
            <person name="Calvi B.R."/>
            <person name="Bernardo de Carvalho A."/>
            <person name="Caspi A."/>
            <person name="Castrezana S."/>
            <person name="Celniker S.E."/>
            <person name="Chang J.L."/>
            <person name="Chapple C."/>
            <person name="Chatterji S."/>
            <person name="Chinwalla A."/>
            <person name="Civetta A."/>
            <person name="Clifton S.W."/>
            <person name="Comeron J.M."/>
            <person name="Costello J.C."/>
            <person name="Coyne J.A."/>
            <person name="Daub J."/>
            <person name="David R.G."/>
            <person name="Delcher A.L."/>
            <person name="Delehaunty K."/>
            <person name="Do C.B."/>
            <person name="Ebling H."/>
            <person name="Edwards K."/>
            <person name="Eickbush T."/>
            <person name="Evans J.D."/>
            <person name="Filipski A."/>
            <person name="Findeiss S."/>
            <person name="Freyhult E."/>
            <person name="Fulton L."/>
            <person name="Fulton R."/>
            <person name="Garcia A.C."/>
            <person name="Gardiner A."/>
            <person name="Garfield D.A."/>
            <person name="Garvin B.E."/>
            <person name="Gibson G."/>
            <person name="Gilbert D."/>
            <person name="Gnerre S."/>
            <person name="Godfrey J."/>
            <person name="Good R."/>
            <person name="Gotea V."/>
            <person name="Gravely B."/>
            <person name="Greenberg A.J."/>
            <person name="Griffiths-Jones S."/>
            <person name="Gross S."/>
            <person name="Guigo R."/>
            <person name="Gustafson E.A."/>
            <person name="Haerty W."/>
            <person name="Hahn M.W."/>
            <person name="Halligan D.L."/>
            <person name="Halpern A.L."/>
            <person name="Halter G.M."/>
            <person name="Han M.V."/>
            <person name="Heger A."/>
            <person name="Hillier L."/>
            <person name="Hinrichs A.S."/>
            <person name="Holmes I."/>
            <person name="Hoskins R.A."/>
            <person name="Hubisz M.J."/>
            <person name="Hultmark D."/>
            <person name="Huntley M.A."/>
            <person name="Jaffe D.B."/>
            <person name="Jagadeeshan S."/>
            <person name="Jeck W.R."/>
            <person name="Johnson J."/>
            <person name="Jones C.D."/>
            <person name="Jordan W.C."/>
            <person name="Karpen G.H."/>
            <person name="Kataoka E."/>
            <person name="Keightley P.D."/>
            <person name="Kheradpour P."/>
            <person name="Kirkness E.F."/>
            <person name="Koerich L.B."/>
            <person name="Kristiansen K."/>
            <person name="Kudrna D."/>
            <person name="Kulathinal R.J."/>
            <person name="Kumar S."/>
            <person name="Kwok R."/>
            <person name="Lander E."/>
            <person name="Langley C.H."/>
            <person name="Lapoint R."/>
            <person name="Lazzaro B.P."/>
            <person name="Lee S.J."/>
            <person name="Levesque L."/>
            <person name="Li R."/>
            <person name="Lin C.F."/>
            <person name="Lin M.F."/>
            <person name="Lindblad-Toh K."/>
            <person name="Llopart A."/>
            <person name="Long M."/>
            <person name="Low L."/>
            <person name="Lozovsky E."/>
            <person name="Lu J."/>
            <person name="Luo M."/>
            <person name="Machado C.A."/>
            <person name="Makalowski W."/>
            <person name="Marzo M."/>
            <person name="Matsuda M."/>
            <person name="Matzkin L."/>
            <person name="McAllister B."/>
            <person name="McBride C.S."/>
            <person name="McKernan B."/>
            <person name="McKernan K."/>
            <person name="Mendez-Lago M."/>
            <person name="Minx P."/>
            <person name="Mollenhauer M.U."/>
            <person name="Montooth K."/>
            <person name="Mount S.M."/>
            <person name="Mu X."/>
            <person name="Myers E."/>
            <person name="Negre B."/>
            <person name="Newfeld S."/>
            <person name="Nielsen R."/>
            <person name="Noor M.A."/>
            <person name="O'Grady P."/>
            <person name="Pachter L."/>
            <person name="Papaceit M."/>
            <person name="Parisi M.J."/>
            <person name="Parisi M."/>
            <person name="Parts L."/>
            <person name="Pedersen J.S."/>
            <person name="Pesole G."/>
            <person name="Phillippy A.M."/>
            <person name="Ponting C.P."/>
            <person name="Pop M."/>
            <person name="Porcelli D."/>
            <person name="Powell J.R."/>
            <person name="Prohaska S."/>
            <person name="Pruitt K."/>
            <person name="Puig M."/>
            <person name="Quesneville H."/>
            <person name="Ram K.R."/>
            <person name="Rand D."/>
            <person name="Rasmussen M.D."/>
            <person name="Reed L.K."/>
            <person name="Reenan R."/>
            <person name="Reily A."/>
            <person name="Remington K.A."/>
            <person name="Rieger T.T."/>
            <person name="Ritchie M.G."/>
            <person name="Robin C."/>
            <person name="Rogers Y.H."/>
            <person name="Rohde C."/>
            <person name="Rozas J."/>
            <person name="Rubenfield M.J."/>
            <person name="Ruiz A."/>
            <person name="Russo S."/>
            <person name="Salzberg S.L."/>
            <person name="Sanchez-Gracia A."/>
            <person name="Saranga D.J."/>
            <person name="Sato H."/>
            <person name="Schaeffer S.W."/>
            <person name="Schatz M.C."/>
            <person name="Schlenke T."/>
            <person name="Schwartz R."/>
            <person name="Segarra C."/>
            <person name="Singh R.S."/>
            <person name="Sirot L."/>
            <person name="Sirota M."/>
            <person name="Sisneros N.B."/>
            <person name="Smith C.D."/>
            <person name="Smith T.F."/>
            <person name="Spieth J."/>
            <person name="Stage D.E."/>
            <person name="Stark A."/>
            <person name="Stephan W."/>
            <person name="Strausberg R.L."/>
            <person name="Strempel S."/>
            <person name="Sturgill D."/>
            <person name="Sutton G."/>
            <person name="Sutton G.G."/>
            <person name="Tao W."/>
            <person name="Teichmann S."/>
            <person name="Tobari Y.N."/>
            <person name="Tomimura Y."/>
            <person name="Tsolas J.M."/>
            <person name="Valente V.L."/>
            <person name="Venter E."/>
            <person name="Venter J.C."/>
            <person name="Vicario S."/>
            <person name="Vieira F.G."/>
            <person name="Vilella A.J."/>
            <person name="Villasante A."/>
            <person name="Walenz B."/>
            <person name="Wang J."/>
            <person name="Wasserman M."/>
            <person name="Watts T."/>
            <person name="Wilson D."/>
            <person name="Wilson R.K."/>
            <person name="Wing R.A."/>
            <person name="Wolfner M.F."/>
            <person name="Wong A."/>
            <person name="Wong G.K."/>
            <person name="Wu C.I."/>
            <person name="Wu G."/>
            <person name="Yamamoto D."/>
            <person name="Yang H.P."/>
            <person name="Yang S.P."/>
            <person name="Yorke J.A."/>
            <person name="Yoshida K."/>
            <person name="Zdobnov E."/>
            <person name="Zhang P."/>
            <person name="Zhang Y."/>
            <person name="Zimin A.V."/>
            <person name="Baldwin J."/>
            <person name="Abdouelleil A."/>
            <person name="Abdulkadir J."/>
            <person name="Abebe A."/>
            <person name="Abera B."/>
            <person name="Abreu J."/>
            <person name="Acer S.C."/>
            <person name="Aftuck L."/>
            <person name="Alexander A."/>
            <person name="An P."/>
            <person name="Anderson E."/>
            <person name="Anderson S."/>
            <person name="Arachi H."/>
            <person name="Azer M."/>
            <person name="Bachantsang P."/>
            <person name="Barry A."/>
            <person name="Bayul T."/>
            <person name="Berlin A."/>
            <person name="Bessette D."/>
            <person name="Bloom T."/>
            <person name="Blye J."/>
            <person name="Boguslavskiy L."/>
            <person name="Bonnet C."/>
            <person name="Boukhgalter B."/>
            <person name="Bourzgui I."/>
            <person name="Brown A."/>
            <person name="Cahill P."/>
            <person name="Channer S."/>
            <person name="Cheshatsang Y."/>
            <person name="Chuda L."/>
            <person name="Citroen M."/>
            <person name="Collymore A."/>
            <person name="Cooke P."/>
            <person name="Costello M."/>
            <person name="D'Aco K."/>
            <person name="Daza R."/>
            <person name="De Haan G."/>
            <person name="DeGray S."/>
            <person name="DeMaso C."/>
            <person name="Dhargay N."/>
            <person name="Dooley K."/>
            <person name="Dooley E."/>
            <person name="Doricent M."/>
            <person name="Dorje P."/>
            <person name="Dorjee K."/>
            <person name="Dupes A."/>
            <person name="Elong R."/>
            <person name="Falk J."/>
            <person name="Farina A."/>
            <person name="Faro S."/>
            <person name="Ferguson D."/>
            <person name="Fisher S."/>
            <person name="Foley C.D."/>
            <person name="Franke A."/>
            <person name="Friedrich D."/>
            <person name="Gadbois L."/>
            <person name="Gearin G."/>
            <person name="Gearin C.R."/>
            <person name="Giannoukos G."/>
            <person name="Goode T."/>
            <person name="Graham J."/>
            <person name="Grandbois E."/>
            <person name="Grewal S."/>
            <person name="Gyaltsen K."/>
            <person name="Hafez N."/>
            <person name="Hagos B."/>
            <person name="Hall J."/>
            <person name="Henson C."/>
            <person name="Hollinger A."/>
            <person name="Honan T."/>
            <person name="Huard M.D."/>
            <person name="Hughes L."/>
            <person name="Hurhula B."/>
            <person name="Husby M.E."/>
            <person name="Kamat A."/>
            <person name="Kanga B."/>
            <person name="Kashin S."/>
            <person name="Khazanovich D."/>
            <person name="Kisner P."/>
            <person name="Lance K."/>
            <person name="Lara M."/>
            <person name="Lee W."/>
            <person name="Lennon N."/>
            <person name="Letendre F."/>
            <person name="LeVine R."/>
            <person name="Lipovsky A."/>
            <person name="Liu X."/>
            <person name="Liu J."/>
            <person name="Liu S."/>
            <person name="Lokyitsang T."/>
            <person name="Lokyitsang Y."/>
            <person name="Lubonja R."/>
            <person name="Lui A."/>
            <person name="MacDonald P."/>
            <person name="Magnisalis V."/>
            <person name="Maru K."/>
            <person name="Matthews C."/>
            <person name="McCusker W."/>
            <person name="McDonough S."/>
            <person name="Mehta T."/>
            <person name="Meldrim J."/>
            <person name="Meneus L."/>
            <person name="Mihai O."/>
            <person name="Mihalev A."/>
            <person name="Mihova T."/>
            <person name="Mittelman R."/>
            <person name="Mlenga V."/>
            <person name="Montmayeur A."/>
            <person name="Mulrain L."/>
            <person name="Navidi A."/>
            <person name="Naylor J."/>
            <person name="Negash T."/>
            <person name="Nguyen T."/>
            <person name="Nguyen N."/>
            <person name="Nicol R."/>
            <person name="Norbu C."/>
            <person name="Norbu N."/>
            <person name="Novod N."/>
            <person name="O'Neill B."/>
            <person name="Osman S."/>
            <person name="Markiewicz E."/>
            <person name="Oyono O.L."/>
            <person name="Patti C."/>
            <person name="Phunkhang P."/>
            <person name="Pierre F."/>
            <person name="Priest M."/>
            <person name="Raghuraman S."/>
            <person name="Rege F."/>
            <person name="Reyes R."/>
            <person name="Rise C."/>
            <person name="Rogov P."/>
            <person name="Ross K."/>
            <person name="Ryan E."/>
            <person name="Settipalli S."/>
            <person name="Shea T."/>
            <person name="Sherpa N."/>
            <person name="Shi L."/>
            <person name="Shih D."/>
            <person name="Sparrow T."/>
            <person name="Spaulding J."/>
            <person name="Stalker J."/>
            <person name="Stange-Thomann N."/>
            <person name="Stavropoulos S."/>
            <person name="Stone C."/>
            <person name="Strader C."/>
            <person name="Tesfaye S."/>
            <person name="Thomson T."/>
            <person name="Thoulutsang Y."/>
            <person name="Thoulutsang D."/>
            <person name="Topham K."/>
            <person name="Topping I."/>
            <person name="Tsamla T."/>
            <person name="Vassiliev H."/>
            <person name="Vo A."/>
            <person name="Wangchuk T."/>
            <person name="Wangdi T."/>
            <person name="Weiand M."/>
            <person name="Wilkinson J."/>
            <person name="Wilson A."/>
            <person name="Yadav S."/>
            <person name="Young G."/>
            <person name="Yu Q."/>
            <person name="Zembek L."/>
            <person name="Zhong D."/>
            <person name="Zimmer A."/>
            <person name="Zwirko Z."/>
            <person name="Jaffe D.B."/>
            <person name="Alvarez P."/>
            <person name="Brockman W."/>
            <person name="Butler J."/>
            <person name="Chin C."/>
            <person name="Gnerre S."/>
            <person name="Grabherr M."/>
            <person name="Kleber M."/>
            <person name="Mauceli E."/>
            <person name="MacCallum I."/>
        </authorList>
    </citation>
    <scope>NUCLEOTIDE SEQUENCE [LARGE SCALE GENOMIC DNA]</scope>
    <source>
        <strain evidence="9">Tucson 14024-0371.13</strain>
    </source>
</reference>
<dbReference type="KEGG" id="dan:6503303"/>
<evidence type="ECO:0000256" key="2">
    <source>
        <dbReference type="ARBA" id="ARBA00005616"/>
    </source>
</evidence>
<dbReference type="Pfam" id="PF00400">
    <property type="entry name" value="WD40"/>
    <property type="match status" value="2"/>
</dbReference>
<dbReference type="PROSITE" id="PS50082">
    <property type="entry name" value="WD_REPEATS_2"/>
    <property type="match status" value="1"/>
</dbReference>
<dbReference type="InterPro" id="IPR001680">
    <property type="entry name" value="WD40_rpt"/>
</dbReference>
<keyword evidence="3 6" id="KW-0853">WD repeat</keyword>
<comment type="subcellular location">
    <subcellularLocation>
        <location evidence="1">Nucleus</location>
    </subcellularLocation>
</comment>
<protein>
    <submittedName>
        <fullName evidence="8">Uncharacterized protein</fullName>
    </submittedName>
</protein>
<dbReference type="OMA" id="WTQLQFA"/>
<evidence type="ECO:0000256" key="3">
    <source>
        <dbReference type="ARBA" id="ARBA00022574"/>
    </source>
</evidence>
<dbReference type="AlphaFoldDB" id="B3N1Y9"/>
<keyword evidence="5" id="KW-0539">Nucleus</keyword>
<dbReference type="GO" id="GO:0016070">
    <property type="term" value="P:RNA metabolic process"/>
    <property type="evidence" value="ECO:0007669"/>
    <property type="project" value="UniProtKB-ARBA"/>
</dbReference>
<evidence type="ECO:0000256" key="4">
    <source>
        <dbReference type="ARBA" id="ARBA00022737"/>
    </source>
</evidence>
<dbReference type="PROSITE" id="PS50294">
    <property type="entry name" value="WD_REPEATS_REGION"/>
    <property type="match status" value="1"/>
</dbReference>
<dbReference type="SMART" id="SM00320">
    <property type="entry name" value="WD40"/>
    <property type="match status" value="5"/>
</dbReference>
<dbReference type="Gene3D" id="2.130.10.10">
    <property type="entry name" value="YVTN repeat-like/Quinoprotein amine dehydrogenase"/>
    <property type="match status" value="1"/>
</dbReference>
<comment type="similarity">
    <text evidence="2">Belongs to the WD repeat SWD2 family.</text>
</comment>
<evidence type="ECO:0000256" key="1">
    <source>
        <dbReference type="ARBA" id="ARBA00004123"/>
    </source>
</evidence>
<evidence type="ECO:0000313" key="9">
    <source>
        <dbReference type="Proteomes" id="UP000007801"/>
    </source>
</evidence>
<dbReference type="InterPro" id="IPR037867">
    <property type="entry name" value="Swd2/WDR82"/>
</dbReference>
<dbReference type="Proteomes" id="UP000007801">
    <property type="component" value="Unassembled WGS sequence"/>
</dbReference>
<name>B3N1Y9_DROAN</name>
<dbReference type="InterPro" id="IPR015943">
    <property type="entry name" value="WD40/YVTN_repeat-like_dom_sf"/>
</dbReference>
<dbReference type="SUPFAM" id="SSF50978">
    <property type="entry name" value="WD40 repeat-like"/>
    <property type="match status" value="1"/>
</dbReference>
<dbReference type="InParanoid" id="B3N1Y9"/>
<organism evidence="8 9">
    <name type="scientific">Drosophila ananassae</name>
    <name type="common">Fruit fly</name>
    <dbReference type="NCBI Taxonomy" id="7217"/>
    <lineage>
        <taxon>Eukaryota</taxon>
        <taxon>Metazoa</taxon>
        <taxon>Ecdysozoa</taxon>
        <taxon>Arthropoda</taxon>
        <taxon>Hexapoda</taxon>
        <taxon>Insecta</taxon>
        <taxon>Pterygota</taxon>
        <taxon>Neoptera</taxon>
        <taxon>Endopterygota</taxon>
        <taxon>Diptera</taxon>
        <taxon>Brachycera</taxon>
        <taxon>Muscomorpha</taxon>
        <taxon>Ephydroidea</taxon>
        <taxon>Drosophilidae</taxon>
        <taxon>Drosophila</taxon>
        <taxon>Sophophora</taxon>
    </lineage>
</organism>
<dbReference type="STRING" id="7217.B3N1Y9"/>